<dbReference type="AlphaFoldDB" id="A0A934S2P7"/>
<evidence type="ECO:0000313" key="2">
    <source>
        <dbReference type="EMBL" id="MBK1881237.1"/>
    </source>
</evidence>
<keyword evidence="1" id="KW-0812">Transmembrane</keyword>
<keyword evidence="1" id="KW-1133">Transmembrane helix</keyword>
<feature type="transmembrane region" description="Helical" evidence="1">
    <location>
        <begin position="89"/>
        <end position="111"/>
    </location>
</feature>
<protein>
    <submittedName>
        <fullName evidence="2">Uncharacterized protein</fullName>
    </submittedName>
</protein>
<keyword evidence="1" id="KW-0472">Membrane</keyword>
<evidence type="ECO:0000256" key="1">
    <source>
        <dbReference type="SAM" id="Phobius"/>
    </source>
</evidence>
<keyword evidence="3" id="KW-1185">Reference proteome</keyword>
<organism evidence="2 3">
    <name type="scientific">Luteolibacter pohnpeiensis</name>
    <dbReference type="NCBI Taxonomy" id="454153"/>
    <lineage>
        <taxon>Bacteria</taxon>
        <taxon>Pseudomonadati</taxon>
        <taxon>Verrucomicrobiota</taxon>
        <taxon>Verrucomicrobiia</taxon>
        <taxon>Verrucomicrobiales</taxon>
        <taxon>Verrucomicrobiaceae</taxon>
        <taxon>Luteolibacter</taxon>
    </lineage>
</organism>
<comment type="caution">
    <text evidence="2">The sequence shown here is derived from an EMBL/GenBank/DDBJ whole genome shotgun (WGS) entry which is preliminary data.</text>
</comment>
<proteinExistence type="predicted"/>
<gene>
    <name evidence="2" type="ORF">JIN85_02355</name>
</gene>
<reference evidence="2" key="1">
    <citation type="submission" date="2021-01" db="EMBL/GenBank/DDBJ databases">
        <title>Modified the classification status of verrucomicrobia.</title>
        <authorList>
            <person name="Feng X."/>
        </authorList>
    </citation>
    <scope>NUCLEOTIDE SEQUENCE</scope>
    <source>
        <strain evidence="2">KCTC 22041</strain>
    </source>
</reference>
<dbReference type="Proteomes" id="UP000603141">
    <property type="component" value="Unassembled WGS sequence"/>
</dbReference>
<dbReference type="EMBL" id="JAENIJ010000003">
    <property type="protein sequence ID" value="MBK1881237.1"/>
    <property type="molecule type" value="Genomic_DNA"/>
</dbReference>
<name>A0A934S2P7_9BACT</name>
<sequence>MQSDSILKSSMKNPASTYQEAFDAERNSIRILLQTQTPIEVAQRLTKNGWPWEWACAAVECIELRENPASLPHGSAANQRYREKLELKANLGLGLLIIGLLFSLFTLVVAFNFGGTAIIAYGAVICGAGLWLNVRPKLKFFPNRRLPKYQPPRDPKVYSPDSY</sequence>
<feature type="transmembrane region" description="Helical" evidence="1">
    <location>
        <begin position="117"/>
        <end position="134"/>
    </location>
</feature>
<accession>A0A934S2P7</accession>
<evidence type="ECO:0000313" key="3">
    <source>
        <dbReference type="Proteomes" id="UP000603141"/>
    </source>
</evidence>